<dbReference type="PANTHER" id="PTHR47926:SF540">
    <property type="entry name" value="PENTATRICOPEPTIDE REPEAT-CONTAINING PROTEIN"/>
    <property type="match status" value="1"/>
</dbReference>
<feature type="repeat" description="PPR" evidence="2">
    <location>
        <begin position="98"/>
        <end position="132"/>
    </location>
</feature>
<proteinExistence type="predicted"/>
<dbReference type="EMBL" id="WHWC01000014">
    <property type="protein sequence ID" value="KAG8369767.1"/>
    <property type="molecule type" value="Genomic_DNA"/>
</dbReference>
<evidence type="ECO:0000313" key="3">
    <source>
        <dbReference type="EMBL" id="KAG8369767.1"/>
    </source>
</evidence>
<evidence type="ECO:0000313" key="4">
    <source>
        <dbReference type="Proteomes" id="UP000826271"/>
    </source>
</evidence>
<evidence type="ECO:0000256" key="2">
    <source>
        <dbReference type="PROSITE-ProRule" id="PRU00708"/>
    </source>
</evidence>
<dbReference type="NCBIfam" id="TIGR00756">
    <property type="entry name" value="PPR"/>
    <property type="match status" value="4"/>
</dbReference>
<dbReference type="Pfam" id="PF01535">
    <property type="entry name" value="PPR"/>
    <property type="match status" value="7"/>
</dbReference>
<dbReference type="InterPro" id="IPR002885">
    <property type="entry name" value="PPR_rpt"/>
</dbReference>
<sequence length="654" mass="72547">MITFSRTSSLTNHIKSTHKTSPFHTFVPANDPSIALLKLLELSIEAHSLQLSHQSHARAHRVGLTRHPLIAQKLIFSYCKFKHPADAKLVFDSLLVKNTHICNTLLSGYGKNQLFLESFELFREMRVGSVFPLADDFTFSVIFKSVGDYGDVLCGEMVQGRGVKNGLVLDTVVGNSLMCMYGKCGCFDDALKVFNEMPHRNASSWNALISGYVKAGVGNAGDSFDGTRLWDLAKGMHSEGLRFDAFTVSILLSLCGGDGGSDECRHKYGYGRELHCYIVKNRLDLSSGLDSDVHLGSCLIDMYSKNGNVVVGKRVFDRLKGKNIFAWTSIINGYVHCGAFDEALFLFREMQWRDAMVPNKVSIVTILPACSSLAGLMGVKQIHGFAIRRELNHELSLCNALIDTYSKSGGLNYATQVFDYECINKDAISWSSIIFGYGLHGQGQNAVILFDKMLRNGFKPDTTVVIAVLSACSRSGLLNDGMRIYESVVTDYKIRPTAEMCSCMVDMLGRAGQINRAHDFIKQMDIEPGPSIWGALLCASAIHGNSEMQELAYKSLIQIEPENSSNYISLSNLYAASKRWDVVAEIRKGMRERGLKKLPGCSWISINNATHSFFVADKSHPCSDLIYTMLDALVLAMKLTCYNPDFVYSMEFLD</sequence>
<dbReference type="FunFam" id="1.25.40.10:FF:000996">
    <property type="entry name" value="Small kernel1"/>
    <property type="match status" value="1"/>
</dbReference>
<keyword evidence="4" id="KW-1185">Reference proteome</keyword>
<dbReference type="InterPro" id="IPR011990">
    <property type="entry name" value="TPR-like_helical_dom_sf"/>
</dbReference>
<dbReference type="PROSITE" id="PS51375">
    <property type="entry name" value="PPR"/>
    <property type="match status" value="4"/>
</dbReference>
<dbReference type="Proteomes" id="UP000826271">
    <property type="component" value="Unassembled WGS sequence"/>
</dbReference>
<feature type="repeat" description="PPR" evidence="2">
    <location>
        <begin position="426"/>
        <end position="460"/>
    </location>
</feature>
<dbReference type="AlphaFoldDB" id="A0AAV6WQD7"/>
<dbReference type="Gene3D" id="1.25.40.10">
    <property type="entry name" value="Tetratricopeptide repeat domain"/>
    <property type="match status" value="4"/>
</dbReference>
<dbReference type="InterPro" id="IPR046960">
    <property type="entry name" value="PPR_At4g14850-like_plant"/>
</dbReference>
<comment type="caution">
    <text evidence="3">The sequence shown here is derived from an EMBL/GenBank/DDBJ whole genome shotgun (WGS) entry which is preliminary data.</text>
</comment>
<keyword evidence="1" id="KW-0677">Repeat</keyword>
<evidence type="ECO:0008006" key="5">
    <source>
        <dbReference type="Google" id="ProtNLM"/>
    </source>
</evidence>
<feature type="repeat" description="PPR" evidence="2">
    <location>
        <begin position="323"/>
        <end position="357"/>
    </location>
</feature>
<dbReference type="InterPro" id="IPR046848">
    <property type="entry name" value="E_motif"/>
</dbReference>
<protein>
    <recommendedName>
        <fullName evidence="5">Chlororespiratory reduction 21</fullName>
    </recommendedName>
</protein>
<organism evidence="3 4">
    <name type="scientific">Buddleja alternifolia</name>
    <dbReference type="NCBI Taxonomy" id="168488"/>
    <lineage>
        <taxon>Eukaryota</taxon>
        <taxon>Viridiplantae</taxon>
        <taxon>Streptophyta</taxon>
        <taxon>Embryophyta</taxon>
        <taxon>Tracheophyta</taxon>
        <taxon>Spermatophyta</taxon>
        <taxon>Magnoliopsida</taxon>
        <taxon>eudicotyledons</taxon>
        <taxon>Gunneridae</taxon>
        <taxon>Pentapetalae</taxon>
        <taxon>asterids</taxon>
        <taxon>lamiids</taxon>
        <taxon>Lamiales</taxon>
        <taxon>Scrophulariaceae</taxon>
        <taxon>Buddlejeae</taxon>
        <taxon>Buddleja</taxon>
    </lineage>
</organism>
<dbReference type="GO" id="GO:0003723">
    <property type="term" value="F:RNA binding"/>
    <property type="evidence" value="ECO:0007669"/>
    <property type="project" value="InterPro"/>
</dbReference>
<feature type="repeat" description="PPR" evidence="2">
    <location>
        <begin position="170"/>
        <end position="204"/>
    </location>
</feature>
<dbReference type="Pfam" id="PF20430">
    <property type="entry name" value="Eplus_motif"/>
    <property type="match status" value="1"/>
</dbReference>
<reference evidence="3" key="1">
    <citation type="submission" date="2019-10" db="EMBL/GenBank/DDBJ databases">
        <authorList>
            <person name="Zhang R."/>
            <person name="Pan Y."/>
            <person name="Wang J."/>
            <person name="Ma R."/>
            <person name="Yu S."/>
        </authorList>
    </citation>
    <scope>NUCLEOTIDE SEQUENCE</scope>
    <source>
        <strain evidence="3">LA-IB0</strain>
        <tissue evidence="3">Leaf</tissue>
    </source>
</reference>
<accession>A0AAV6WQD7</accession>
<evidence type="ECO:0000256" key="1">
    <source>
        <dbReference type="ARBA" id="ARBA00022737"/>
    </source>
</evidence>
<dbReference type="GO" id="GO:0009451">
    <property type="term" value="P:RNA modification"/>
    <property type="evidence" value="ECO:0007669"/>
    <property type="project" value="InterPro"/>
</dbReference>
<dbReference type="InterPro" id="IPR046849">
    <property type="entry name" value="E2_motif"/>
</dbReference>
<dbReference type="PANTHER" id="PTHR47926">
    <property type="entry name" value="PENTATRICOPEPTIDE REPEAT-CONTAINING PROTEIN"/>
    <property type="match status" value="1"/>
</dbReference>
<name>A0AAV6WQD7_9LAMI</name>
<gene>
    <name evidence="3" type="ORF">BUALT_Bualt14G0047900</name>
</gene>
<dbReference type="Pfam" id="PF20431">
    <property type="entry name" value="E_motif"/>
    <property type="match status" value="1"/>
</dbReference>